<dbReference type="InterPro" id="IPR036761">
    <property type="entry name" value="TTHA0802/YceI-like_sf"/>
</dbReference>
<proteinExistence type="inferred from homology"/>
<dbReference type="InterPro" id="IPR007372">
    <property type="entry name" value="Lipid/polyisoprenoid-bd_YceI"/>
</dbReference>
<sequence length="169" mass="17474">MTATRALAAGVWQADLSRSTASFQVGNLGRRANGTVPVTAGTIEIGPDGALLAVHGTLDLGAINTGIAKRDQDLRKPGLLDLDRHPVMTFTATSSRAAGNGWHVTGTLAARGTETELGGTVEVSSLDGREAVLTATARLDRRTLGIRAPGFLIGRYVDITVTAVIAQSA</sequence>
<dbReference type="Pfam" id="PF04264">
    <property type="entry name" value="YceI"/>
    <property type="match status" value="1"/>
</dbReference>
<dbReference type="Gene3D" id="2.40.128.110">
    <property type="entry name" value="Lipid/polyisoprenoid-binding, YceI-like"/>
    <property type="match status" value="1"/>
</dbReference>
<organism evidence="3 4">
    <name type="scientific">Lentzea albidocapillata subsp. violacea</name>
    <dbReference type="NCBI Taxonomy" id="128104"/>
    <lineage>
        <taxon>Bacteria</taxon>
        <taxon>Bacillati</taxon>
        <taxon>Actinomycetota</taxon>
        <taxon>Actinomycetes</taxon>
        <taxon>Pseudonocardiales</taxon>
        <taxon>Pseudonocardiaceae</taxon>
        <taxon>Lentzea</taxon>
    </lineage>
</organism>
<dbReference type="Proteomes" id="UP000199682">
    <property type="component" value="Unassembled WGS sequence"/>
</dbReference>
<dbReference type="PANTHER" id="PTHR34406">
    <property type="entry name" value="PROTEIN YCEI"/>
    <property type="match status" value="1"/>
</dbReference>
<dbReference type="SUPFAM" id="SSF101874">
    <property type="entry name" value="YceI-like"/>
    <property type="match status" value="1"/>
</dbReference>
<evidence type="ECO:0000256" key="1">
    <source>
        <dbReference type="ARBA" id="ARBA00008812"/>
    </source>
</evidence>
<dbReference type="PANTHER" id="PTHR34406:SF1">
    <property type="entry name" value="PROTEIN YCEI"/>
    <property type="match status" value="1"/>
</dbReference>
<gene>
    <name evidence="3" type="ORF">SAMN04488074_101441</name>
</gene>
<reference evidence="4" key="1">
    <citation type="submission" date="2016-10" db="EMBL/GenBank/DDBJ databases">
        <authorList>
            <person name="Varghese N."/>
            <person name="Submissions S."/>
        </authorList>
    </citation>
    <scope>NUCLEOTIDE SEQUENCE [LARGE SCALE GENOMIC DNA]</scope>
    <source>
        <strain evidence="4">DSM 44796</strain>
    </source>
</reference>
<evidence type="ECO:0000259" key="2">
    <source>
        <dbReference type="SMART" id="SM00867"/>
    </source>
</evidence>
<feature type="domain" description="Lipid/polyisoprenoid-binding YceI-like" evidence="2">
    <location>
        <begin position="11"/>
        <end position="166"/>
    </location>
</feature>
<dbReference type="RefSeq" id="WP_090003922.1">
    <property type="nucleotide sequence ID" value="NZ_FNET01000001.1"/>
</dbReference>
<dbReference type="SMART" id="SM00867">
    <property type="entry name" value="YceI"/>
    <property type="match status" value="1"/>
</dbReference>
<evidence type="ECO:0000313" key="3">
    <source>
        <dbReference type="EMBL" id="SDJ07565.1"/>
    </source>
</evidence>
<protein>
    <submittedName>
        <fullName evidence="3">Polyisoprenoid-binding protein YceI</fullName>
    </submittedName>
</protein>
<comment type="similarity">
    <text evidence="1">Belongs to the UPF0312 family.</text>
</comment>
<accession>A0A1G8QT93</accession>
<dbReference type="AlphaFoldDB" id="A0A1G8QT93"/>
<name>A0A1G8QT93_9PSEU</name>
<evidence type="ECO:0000313" key="4">
    <source>
        <dbReference type="Proteomes" id="UP000199682"/>
    </source>
</evidence>
<dbReference type="EMBL" id="FNET01000001">
    <property type="protein sequence ID" value="SDJ07565.1"/>
    <property type="molecule type" value="Genomic_DNA"/>
</dbReference>